<evidence type="ECO:0000256" key="3">
    <source>
        <dbReference type="ARBA" id="ARBA00022840"/>
    </source>
</evidence>
<dbReference type="Pfam" id="PF00391">
    <property type="entry name" value="PEP-utilizers"/>
    <property type="match status" value="1"/>
</dbReference>
<evidence type="ECO:0000256" key="2">
    <source>
        <dbReference type="ARBA" id="ARBA00022741"/>
    </source>
</evidence>
<dbReference type="STRING" id="1619036.US58_C0024G0004"/>
<dbReference type="InterPro" id="IPR006319">
    <property type="entry name" value="PEP_synth"/>
</dbReference>
<reference evidence="5 6" key="1">
    <citation type="journal article" date="2015" name="Nature">
        <title>rRNA introns, odd ribosomes, and small enigmatic genomes across a large radiation of phyla.</title>
        <authorList>
            <person name="Brown C.T."/>
            <person name="Hug L.A."/>
            <person name="Thomas B.C."/>
            <person name="Sharon I."/>
            <person name="Castelle C.J."/>
            <person name="Singh A."/>
            <person name="Wilkins M.J."/>
            <person name="Williams K.H."/>
            <person name="Banfield J.F."/>
        </authorList>
    </citation>
    <scope>NUCLEOTIDE SEQUENCE [LARGE SCALE GENOMIC DNA]</scope>
</reference>
<dbReference type="PANTHER" id="PTHR43030">
    <property type="entry name" value="PHOSPHOENOLPYRUVATE SYNTHASE"/>
    <property type="match status" value="1"/>
</dbReference>
<dbReference type="InterPro" id="IPR018274">
    <property type="entry name" value="PEP_util_AS"/>
</dbReference>
<keyword evidence="5" id="KW-0808">Transferase</keyword>
<dbReference type="AlphaFoldDB" id="A0A0G0H9S4"/>
<proteinExistence type="inferred from homology"/>
<keyword evidence="5" id="KW-0418">Kinase</keyword>
<keyword evidence="5" id="KW-0670">Pyruvate</keyword>
<keyword evidence="2" id="KW-0547">Nucleotide-binding</keyword>
<feature type="domain" description="PEP-utilising enzyme mobile" evidence="4">
    <location>
        <begin position="433"/>
        <end position="502"/>
    </location>
</feature>
<evidence type="ECO:0000313" key="5">
    <source>
        <dbReference type="EMBL" id="KKQ40033.1"/>
    </source>
</evidence>
<dbReference type="Proteomes" id="UP000034333">
    <property type="component" value="Unassembled WGS sequence"/>
</dbReference>
<name>A0A0G0H9S4_9BACT</name>
<evidence type="ECO:0000313" key="6">
    <source>
        <dbReference type="Proteomes" id="UP000034333"/>
    </source>
</evidence>
<dbReference type="GO" id="GO:0005524">
    <property type="term" value="F:ATP binding"/>
    <property type="evidence" value="ECO:0007669"/>
    <property type="project" value="UniProtKB-KW"/>
</dbReference>
<gene>
    <name evidence="5" type="ORF">US58_C0024G0004</name>
</gene>
<dbReference type="PANTHER" id="PTHR43030:SF1">
    <property type="entry name" value="PHOSPHOENOLPYRUVATE SYNTHASE"/>
    <property type="match status" value="1"/>
</dbReference>
<comment type="caution">
    <text evidence="5">The sequence shown here is derived from an EMBL/GenBank/DDBJ whole genome shotgun (WGS) entry which is preliminary data.</text>
</comment>
<dbReference type="PATRIC" id="fig|1619036.3.peg.636"/>
<dbReference type="GO" id="GO:0008986">
    <property type="term" value="F:pyruvate, water dikinase activity"/>
    <property type="evidence" value="ECO:0007669"/>
    <property type="project" value="InterPro"/>
</dbReference>
<sequence>MSYKNHQWTIMANDYNSPFIRNYIWAVCCTKYTQLFNIPNLVGGIFVDSQNMKYIFDEKRWGECHDSLRKKVLDDHKYFEHIIDWQMDFGKKFNNWTEKNIYQTDVKKLSAEKIVSLYKEFIDRQSTLYTLGVAIPILDFGNFSFVEGNLEKFLKSKLSSEEYNKAFRIFTEPTFNSFAKDQEIALLELINKFYNYKNWVNDIQNKSLTEIQNIYPKFFNLLNKHVEKFGWVYYVYAGPAYTTKDFIGFIQDYLKKNIDLYKKLKEIKNSQIQTEKSKKQWIKKLKPDSFNLMILNLAGKMVWAKPRRKDLQSLSYYHFEKLQREIGRRLQLSLAQVRSMPIEMIEVGLKGENIDLDKINQIQKYHICLPNDDLSVSILYGKDAKDFVDQNLEIVVEEVKDVSTIKGNCAFPGKVTGIVKVINLPQEMDKMEYGNILLSIGTSPSIVLAMKKAAAIITDEGGLTCHAAIVSRELEIPCVVGLKIATKILKDGDVVEVDANNGIIKKL</sequence>
<keyword evidence="3" id="KW-0067">ATP-binding</keyword>
<dbReference type="PROSITE" id="PS00370">
    <property type="entry name" value="PEP_ENZYMES_PHOS_SITE"/>
    <property type="match status" value="1"/>
</dbReference>
<accession>A0A0G0H9S4</accession>
<comment type="similarity">
    <text evidence="1">Belongs to the PEP-utilizing enzyme family.</text>
</comment>
<protein>
    <submittedName>
        <fullName evidence="5">Phosphoenolpyruvate synthase/pyruvate phosphate dikinase</fullName>
    </submittedName>
</protein>
<dbReference type="Gene3D" id="3.50.30.10">
    <property type="entry name" value="Phosphohistidine domain"/>
    <property type="match status" value="1"/>
</dbReference>
<evidence type="ECO:0000256" key="1">
    <source>
        <dbReference type="ARBA" id="ARBA00007837"/>
    </source>
</evidence>
<dbReference type="SUPFAM" id="SSF52009">
    <property type="entry name" value="Phosphohistidine domain"/>
    <property type="match status" value="1"/>
</dbReference>
<dbReference type="EMBL" id="LBTN01000024">
    <property type="protein sequence ID" value="KKQ40033.1"/>
    <property type="molecule type" value="Genomic_DNA"/>
</dbReference>
<evidence type="ECO:0000259" key="4">
    <source>
        <dbReference type="Pfam" id="PF00391"/>
    </source>
</evidence>
<organism evidence="5 6">
    <name type="scientific">Candidatus Magasanikbacteria bacterium GW2011_GWA2_37_8</name>
    <dbReference type="NCBI Taxonomy" id="1619036"/>
    <lineage>
        <taxon>Bacteria</taxon>
        <taxon>Candidatus Magasanikiibacteriota</taxon>
    </lineage>
</organism>
<dbReference type="InterPro" id="IPR036637">
    <property type="entry name" value="Phosphohistidine_dom_sf"/>
</dbReference>
<dbReference type="InterPro" id="IPR008279">
    <property type="entry name" value="PEP-util_enz_mobile_dom"/>
</dbReference>